<dbReference type="Pfam" id="PF00096">
    <property type="entry name" value="zf-C2H2"/>
    <property type="match status" value="2"/>
</dbReference>
<dbReference type="Gene3D" id="3.30.160.60">
    <property type="entry name" value="Classic Zinc Finger"/>
    <property type="match status" value="11"/>
</dbReference>
<dbReference type="PANTHER" id="PTHR24379">
    <property type="entry name" value="KRAB AND ZINC FINGER DOMAIN-CONTAINING"/>
    <property type="match status" value="1"/>
</dbReference>
<dbReference type="STRING" id="104452.A0A0L7LLH6"/>
<feature type="domain" description="C2H2-type" evidence="6">
    <location>
        <begin position="1135"/>
        <end position="1163"/>
    </location>
</feature>
<feature type="domain" description="C2H2-type" evidence="6">
    <location>
        <begin position="532"/>
        <end position="560"/>
    </location>
</feature>
<evidence type="ECO:0000313" key="7">
    <source>
        <dbReference type="EMBL" id="KOB76194.1"/>
    </source>
</evidence>
<accession>A0A0L7LLH6</accession>
<dbReference type="EMBL" id="JTDY01000693">
    <property type="protein sequence ID" value="KOB76194.1"/>
    <property type="molecule type" value="Genomic_DNA"/>
</dbReference>
<dbReference type="InterPro" id="IPR041661">
    <property type="entry name" value="ZN622/Rei1/Reh1_Znf-C2H2"/>
</dbReference>
<evidence type="ECO:0000259" key="6">
    <source>
        <dbReference type="PROSITE" id="PS50157"/>
    </source>
</evidence>
<dbReference type="GO" id="GO:1990837">
    <property type="term" value="F:sequence-specific double-stranded DNA binding"/>
    <property type="evidence" value="ECO:0007669"/>
    <property type="project" value="UniProtKB-ARBA"/>
</dbReference>
<feature type="domain" description="C2H2-type" evidence="6">
    <location>
        <begin position="372"/>
        <end position="400"/>
    </location>
</feature>
<proteinExistence type="predicted"/>
<keyword evidence="1" id="KW-0479">Metal-binding</keyword>
<feature type="domain" description="C2H2-type" evidence="6">
    <location>
        <begin position="1224"/>
        <end position="1252"/>
    </location>
</feature>
<protein>
    <recommendedName>
        <fullName evidence="6">C2H2-type domain-containing protein</fullName>
    </recommendedName>
</protein>
<keyword evidence="8" id="KW-1185">Reference proteome</keyword>
<dbReference type="FunFam" id="3.30.160.60:FF:000446">
    <property type="entry name" value="Zinc finger protein"/>
    <property type="match status" value="1"/>
</dbReference>
<feature type="domain" description="C2H2-type" evidence="6">
    <location>
        <begin position="447"/>
        <end position="475"/>
    </location>
</feature>
<name>A0A0L7LLH6_OPEBR</name>
<keyword evidence="2" id="KW-0677">Repeat</keyword>
<comment type="caution">
    <text evidence="7">The sequence shown here is derived from an EMBL/GenBank/DDBJ whole genome shotgun (WGS) entry which is preliminary data.</text>
</comment>
<dbReference type="GO" id="GO:0008270">
    <property type="term" value="F:zinc ion binding"/>
    <property type="evidence" value="ECO:0007669"/>
    <property type="project" value="UniProtKB-KW"/>
</dbReference>
<feature type="domain" description="C2H2-type" evidence="6">
    <location>
        <begin position="214"/>
        <end position="238"/>
    </location>
</feature>
<feature type="domain" description="C2H2-type" evidence="6">
    <location>
        <begin position="588"/>
        <end position="615"/>
    </location>
</feature>
<dbReference type="InterPro" id="IPR013087">
    <property type="entry name" value="Znf_C2H2_type"/>
</dbReference>
<dbReference type="FunFam" id="3.30.160.60:FF:000303">
    <property type="entry name" value="Zinc finger protein 41"/>
    <property type="match status" value="1"/>
</dbReference>
<feature type="domain" description="C2H2-type" evidence="6">
    <location>
        <begin position="1257"/>
        <end position="1283"/>
    </location>
</feature>
<dbReference type="SMART" id="SM00355">
    <property type="entry name" value="ZnF_C2H2"/>
    <property type="match status" value="35"/>
</dbReference>
<keyword evidence="4" id="KW-0862">Zinc</keyword>
<dbReference type="GO" id="GO:0005634">
    <property type="term" value="C:nucleus"/>
    <property type="evidence" value="ECO:0007669"/>
    <property type="project" value="UniProtKB-ARBA"/>
</dbReference>
<evidence type="ECO:0000256" key="4">
    <source>
        <dbReference type="ARBA" id="ARBA00022833"/>
    </source>
</evidence>
<organism evidence="7 8">
    <name type="scientific">Operophtera brumata</name>
    <name type="common">Winter moth</name>
    <name type="synonym">Phalaena brumata</name>
    <dbReference type="NCBI Taxonomy" id="104452"/>
    <lineage>
        <taxon>Eukaryota</taxon>
        <taxon>Metazoa</taxon>
        <taxon>Ecdysozoa</taxon>
        <taxon>Arthropoda</taxon>
        <taxon>Hexapoda</taxon>
        <taxon>Insecta</taxon>
        <taxon>Pterygota</taxon>
        <taxon>Neoptera</taxon>
        <taxon>Endopterygota</taxon>
        <taxon>Lepidoptera</taxon>
        <taxon>Glossata</taxon>
        <taxon>Ditrysia</taxon>
        <taxon>Geometroidea</taxon>
        <taxon>Geometridae</taxon>
        <taxon>Larentiinae</taxon>
        <taxon>Operophtera</taxon>
    </lineage>
</organism>
<feature type="domain" description="C2H2-type" evidence="6">
    <location>
        <begin position="953"/>
        <end position="984"/>
    </location>
</feature>
<feature type="domain" description="C2H2-type" evidence="6">
    <location>
        <begin position="560"/>
        <end position="587"/>
    </location>
</feature>
<dbReference type="InterPro" id="IPR036236">
    <property type="entry name" value="Znf_C2H2_sf"/>
</dbReference>
<feature type="domain" description="C2H2-type" evidence="6">
    <location>
        <begin position="793"/>
        <end position="826"/>
    </location>
</feature>
<feature type="domain" description="C2H2-type" evidence="6">
    <location>
        <begin position="242"/>
        <end position="269"/>
    </location>
</feature>
<evidence type="ECO:0000256" key="3">
    <source>
        <dbReference type="ARBA" id="ARBA00022771"/>
    </source>
</evidence>
<dbReference type="FunFam" id="3.30.160.60:FF:000624">
    <property type="entry name" value="zinc finger protein 697"/>
    <property type="match status" value="1"/>
</dbReference>
<feature type="domain" description="C2H2-type" evidence="6">
    <location>
        <begin position="269"/>
        <end position="296"/>
    </location>
</feature>
<dbReference type="Pfam" id="PF12756">
    <property type="entry name" value="zf-C2H2_2"/>
    <property type="match status" value="2"/>
</dbReference>
<feature type="domain" description="C2H2-type" evidence="6">
    <location>
        <begin position="129"/>
        <end position="157"/>
    </location>
</feature>
<sequence>MCVYCYAVIENPDDYRRHIDETHETVDMCIAFAHVKNRNRINVKDYLKVDCVNLKCRLCKEPCETLALVAQHLKERHENDDIKDMDLNYEVGLHPFRLIKDKWNCTICNMKLPTLTKLTRHMSSHFAEHVCGLCDKSYLSAQSLKYHVKFNHTKVSACRKCSKEFSNPEERKEHMKTSTKCWGFACIHCKERFSSWEHKQRHLVSKHNVEALTYPCPDCQIVFDSRSNFYYHYSTTHSELPHMCSDCGRRFGKVCQLRDHMGTHAEKQFKCSVCSKAFFRKRNLQRHMRTHLERTRDMAKRNAEVVLQYSTLYPFRLRGKTLMCVYCCDEIEDPHEYRCHMDDMHKTVDVYTAFAHTKCRDRDYLKVDCIDLKCRLCMKPFDTVAEVAQHLKDQHEDKYINDMDLNYEVGLHPYRLIKDKLFCLVCNMKQPTLTKLTRHMSSHFADYACDVCDKSYLNVESLRFHVKFSHSEKYICRKCTMEFSTAEERKEHLKTSAKCWGFACIYCKERFSSWERKQCHLVSKHNVQASTYPCSDCGIVFKSRVRFYHHYNKTHSDLAHMCSYCGKKFGNKGLLDDHTIIHTREKQFRCTVCSKAFSRNKGLRDHMWTHNDKKRFPCMICDRTFSQKYSTLYPFRLRGKILICVYCCDEFEDPDTYRCHMDETHKNPILYTAFAHTGRNRDYLKVDCVNLKCRICDAPFNTVNEIAKHLKDTHVNGDIEHMNLNFEVGLHPYRLIKDKWVCLMCNMKLPSLTKLRRHMSSHYAEYVCDICGRSYLKVDMLQYHVKSTHSGKYPCRKCWKVFTTKEEKKQHRRNAELILRHSTAYPFKTRFSQILCAFCHEEYNTLSELRYHMSLDHVNSDYSNVFYRINDNLIKVDITDLKCKICSLVIPDVDSLMTHLSQAHQKFVNFNSRFGVLPYKQNTENQWLCVYCQRHYAEFVSFKRHIGTHFMHCSCDKCGTTFVSDHALRDHHRQVKCFRTAYHPRNGKIMRSRGNAEIILQCSTVCPFRTWKNNFNCVFCRDQTNDPSSLRMHVAARHANYDVQAAFYKKLGKDFLSVDITDLQCKLCFVPLTTIDALTYHLKNDHQQPINLDAQLGLLPFRLSDGSVWKCTICTNQFKDFISLKKHTADHFQNYVCDACGEGFITESAMIAHIKIPHENKYSCSRCIATFSSLDERNVHVKTQHTSMPYMCIYCTEKPRFANWELRKKHLMEVHNYKTGADKYECTTCQKSFKTRSGKFNHMARTHKFKKDAELNYPCTSCPKAFTTKLFLDKHMAKKHFDI</sequence>
<evidence type="ECO:0000313" key="8">
    <source>
        <dbReference type="Proteomes" id="UP000037510"/>
    </source>
</evidence>
<keyword evidence="3 5" id="KW-0863">Zinc-finger</keyword>
<dbReference type="PROSITE" id="PS00028">
    <property type="entry name" value="ZINC_FINGER_C2H2_1"/>
    <property type="match status" value="17"/>
</dbReference>
<feature type="domain" description="C2H2-type" evidence="6">
    <location>
        <begin position="691"/>
        <end position="719"/>
    </location>
</feature>
<dbReference type="Proteomes" id="UP000037510">
    <property type="component" value="Unassembled WGS sequence"/>
</dbReference>
<evidence type="ECO:0000256" key="5">
    <source>
        <dbReference type="PROSITE-ProRule" id="PRU00042"/>
    </source>
</evidence>
<evidence type="ECO:0000256" key="2">
    <source>
        <dbReference type="ARBA" id="ARBA00022737"/>
    </source>
</evidence>
<dbReference type="PROSITE" id="PS50157">
    <property type="entry name" value="ZINC_FINGER_C2H2_2"/>
    <property type="match status" value="16"/>
</dbReference>
<dbReference type="PANTHER" id="PTHR24379:SF127">
    <property type="entry name" value="BLOODY FINGERS-RELATED"/>
    <property type="match status" value="1"/>
</dbReference>
<feature type="domain" description="C2H2-type" evidence="6">
    <location>
        <begin position="766"/>
        <end position="794"/>
    </location>
</feature>
<dbReference type="Pfam" id="PF13912">
    <property type="entry name" value="zf-C2H2_6"/>
    <property type="match status" value="1"/>
</dbReference>
<gene>
    <name evidence="7" type="ORF">OBRU01_06184</name>
</gene>
<evidence type="ECO:0000256" key="1">
    <source>
        <dbReference type="ARBA" id="ARBA00022723"/>
    </source>
</evidence>
<dbReference type="SUPFAM" id="SSF57667">
    <property type="entry name" value="beta-beta-alpha zinc fingers"/>
    <property type="match status" value="9"/>
</dbReference>
<reference evidence="7 8" key="1">
    <citation type="journal article" date="2015" name="Genome Biol. Evol.">
        <title>The genome of winter moth (Operophtera brumata) provides a genomic perspective on sexual dimorphism and phenology.</title>
        <authorList>
            <person name="Derks M.F."/>
            <person name="Smit S."/>
            <person name="Salis L."/>
            <person name="Schijlen E."/>
            <person name="Bossers A."/>
            <person name="Mateman C."/>
            <person name="Pijl A.S."/>
            <person name="de Ridder D."/>
            <person name="Groenen M.A."/>
            <person name="Visser M.E."/>
            <person name="Megens H.J."/>
        </authorList>
    </citation>
    <scope>NUCLEOTIDE SEQUENCE [LARGE SCALE GENOMIC DNA]</scope>
    <source>
        <strain evidence="7">WM2013NL</strain>
        <tissue evidence="7">Head and thorax</tissue>
    </source>
</reference>